<comment type="caution">
    <text evidence="8">The sequence shown here is derived from an EMBL/GenBank/DDBJ whole genome shotgun (WGS) entry which is preliminary data.</text>
</comment>
<feature type="transmembrane region" description="Helical" evidence="7">
    <location>
        <begin position="135"/>
        <end position="156"/>
    </location>
</feature>
<protein>
    <submittedName>
        <fullName evidence="8">Cobalt/nickel transport system permease protein</fullName>
    </submittedName>
</protein>
<sequence>MSHIHVPDGIIPLSWGAGGYVVSLLIMILIIRSMDAAEARQRIPATAMAAAIMIIGMSVPLFVVPVHLSLAVLTGILVGPKMGFLAVFVVNLILASFGHGGITIVGLNTLLIGSEVLVGSVVFKGLKQHLSVRKGAFGATMAGVALSMVLMVLLVGSTAGFSEVLPHHHHGEHDELPAVTLTETQENEPHGHSHQHGSFHEELERIRYFTFTGWAAVGTIFLAGLMLEAAGTSLIVGYFQRVKPQLIDR</sequence>
<comment type="subcellular location">
    <subcellularLocation>
        <location evidence="1">Cell membrane</location>
        <topology evidence="1">Multi-pass membrane protein</topology>
    </subcellularLocation>
</comment>
<evidence type="ECO:0000313" key="8">
    <source>
        <dbReference type="EMBL" id="SMP40333.1"/>
    </source>
</evidence>
<accession>A0AA46AHL8</accession>
<organism evidence="8 9">
    <name type="scientific">Anoxynatronum buryatiense</name>
    <dbReference type="NCBI Taxonomy" id="489973"/>
    <lineage>
        <taxon>Bacteria</taxon>
        <taxon>Bacillati</taxon>
        <taxon>Bacillota</taxon>
        <taxon>Clostridia</taxon>
        <taxon>Eubacteriales</taxon>
        <taxon>Clostridiaceae</taxon>
        <taxon>Anoxynatronum</taxon>
    </lineage>
</organism>
<name>A0AA46AHL8_9CLOT</name>
<reference evidence="8" key="1">
    <citation type="submission" date="2017-05" db="EMBL/GenBank/DDBJ databases">
        <authorList>
            <person name="Varghese N."/>
            <person name="Submissions S."/>
        </authorList>
    </citation>
    <scope>NUCLEOTIDE SEQUENCE</scope>
    <source>
        <strain evidence="8">Su22</strain>
    </source>
</reference>
<dbReference type="InterPro" id="IPR002751">
    <property type="entry name" value="CbiM/NikMN"/>
</dbReference>
<evidence type="ECO:0000256" key="2">
    <source>
        <dbReference type="ARBA" id="ARBA00022448"/>
    </source>
</evidence>
<keyword evidence="3" id="KW-1003">Cell membrane</keyword>
<dbReference type="Pfam" id="PF01891">
    <property type="entry name" value="CbiM"/>
    <property type="match status" value="1"/>
</dbReference>
<dbReference type="PANTHER" id="PTHR34229">
    <property type="entry name" value="METAL TRANSPORT PROTEIN HI_1621-RELATED"/>
    <property type="match status" value="1"/>
</dbReference>
<evidence type="ECO:0000256" key="6">
    <source>
        <dbReference type="ARBA" id="ARBA00023136"/>
    </source>
</evidence>
<dbReference type="AlphaFoldDB" id="A0AA46AHL8"/>
<evidence type="ECO:0000256" key="7">
    <source>
        <dbReference type="SAM" id="Phobius"/>
    </source>
</evidence>
<feature type="transmembrane region" description="Helical" evidence="7">
    <location>
        <begin position="12"/>
        <end position="31"/>
    </location>
</feature>
<evidence type="ECO:0000256" key="5">
    <source>
        <dbReference type="ARBA" id="ARBA00022989"/>
    </source>
</evidence>
<dbReference type="Proteomes" id="UP001158066">
    <property type="component" value="Unassembled WGS sequence"/>
</dbReference>
<keyword evidence="4 7" id="KW-0812">Transmembrane</keyword>
<dbReference type="GO" id="GO:0000041">
    <property type="term" value="P:transition metal ion transport"/>
    <property type="evidence" value="ECO:0007669"/>
    <property type="project" value="InterPro"/>
</dbReference>
<keyword evidence="9" id="KW-1185">Reference proteome</keyword>
<keyword evidence="6 7" id="KW-0472">Membrane</keyword>
<evidence type="ECO:0000256" key="3">
    <source>
        <dbReference type="ARBA" id="ARBA00022475"/>
    </source>
</evidence>
<dbReference type="PANTHER" id="PTHR34229:SF1">
    <property type="entry name" value="METAL TRANSPORT PROTEIN HI_1621-RELATED"/>
    <property type="match status" value="1"/>
</dbReference>
<feature type="transmembrane region" description="Helical" evidence="7">
    <location>
        <begin position="214"/>
        <end position="239"/>
    </location>
</feature>
<dbReference type="GO" id="GO:0005886">
    <property type="term" value="C:plasma membrane"/>
    <property type="evidence" value="ECO:0007669"/>
    <property type="project" value="UniProtKB-SubCell"/>
</dbReference>
<evidence type="ECO:0000256" key="1">
    <source>
        <dbReference type="ARBA" id="ARBA00004651"/>
    </source>
</evidence>
<evidence type="ECO:0000313" key="9">
    <source>
        <dbReference type="Proteomes" id="UP001158066"/>
    </source>
</evidence>
<feature type="transmembrane region" description="Helical" evidence="7">
    <location>
        <begin position="100"/>
        <end position="123"/>
    </location>
</feature>
<dbReference type="RefSeq" id="WP_283407710.1">
    <property type="nucleotide sequence ID" value="NZ_FXUF01000001.1"/>
</dbReference>
<dbReference type="EMBL" id="FXUF01000001">
    <property type="protein sequence ID" value="SMP40333.1"/>
    <property type="molecule type" value="Genomic_DNA"/>
</dbReference>
<feature type="transmembrane region" description="Helical" evidence="7">
    <location>
        <begin position="70"/>
        <end position="94"/>
    </location>
</feature>
<keyword evidence="5 7" id="KW-1133">Transmembrane helix</keyword>
<feature type="transmembrane region" description="Helical" evidence="7">
    <location>
        <begin position="43"/>
        <end position="63"/>
    </location>
</feature>
<dbReference type="Gene3D" id="1.10.1760.20">
    <property type="match status" value="1"/>
</dbReference>
<evidence type="ECO:0000256" key="4">
    <source>
        <dbReference type="ARBA" id="ARBA00022692"/>
    </source>
</evidence>
<keyword evidence="2" id="KW-0813">Transport</keyword>
<gene>
    <name evidence="8" type="ORF">SAMN06296020_101362</name>
</gene>
<proteinExistence type="predicted"/>